<keyword evidence="3" id="KW-1185">Reference proteome</keyword>
<dbReference type="Proteomes" id="UP001152607">
    <property type="component" value="Unassembled WGS sequence"/>
</dbReference>
<reference evidence="2" key="1">
    <citation type="submission" date="2023-01" db="EMBL/GenBank/DDBJ databases">
        <authorList>
            <person name="Van Ghelder C."/>
            <person name="Rancurel C."/>
        </authorList>
    </citation>
    <scope>NUCLEOTIDE SEQUENCE</scope>
    <source>
        <strain evidence="2">CNCM I-4278</strain>
    </source>
</reference>
<gene>
    <name evidence="2" type="ORF">PDIGIT_LOCUS4149</name>
</gene>
<protein>
    <submittedName>
        <fullName evidence="2">Uncharacterized protein</fullName>
    </submittedName>
</protein>
<comment type="caution">
    <text evidence="2">The sequence shown here is derived from an EMBL/GenBank/DDBJ whole genome shotgun (WGS) entry which is preliminary data.</text>
</comment>
<evidence type="ECO:0000256" key="1">
    <source>
        <dbReference type="SAM" id="MobiDB-lite"/>
    </source>
</evidence>
<evidence type="ECO:0000313" key="2">
    <source>
        <dbReference type="EMBL" id="CAI6329659.1"/>
    </source>
</evidence>
<evidence type="ECO:0000313" key="3">
    <source>
        <dbReference type="Proteomes" id="UP001152607"/>
    </source>
</evidence>
<feature type="compositionally biased region" description="Polar residues" evidence="1">
    <location>
        <begin position="139"/>
        <end position="152"/>
    </location>
</feature>
<name>A0A9W4XGT3_9PLEO</name>
<dbReference type="OrthoDB" id="4851849at2759"/>
<dbReference type="AlphaFoldDB" id="A0A9W4XGT3"/>
<accession>A0A9W4XGT3</accession>
<feature type="compositionally biased region" description="Basic and acidic residues" evidence="1">
    <location>
        <begin position="153"/>
        <end position="169"/>
    </location>
</feature>
<organism evidence="2 3">
    <name type="scientific">Periconia digitata</name>
    <dbReference type="NCBI Taxonomy" id="1303443"/>
    <lineage>
        <taxon>Eukaryota</taxon>
        <taxon>Fungi</taxon>
        <taxon>Dikarya</taxon>
        <taxon>Ascomycota</taxon>
        <taxon>Pezizomycotina</taxon>
        <taxon>Dothideomycetes</taxon>
        <taxon>Pleosporomycetidae</taxon>
        <taxon>Pleosporales</taxon>
        <taxon>Massarineae</taxon>
        <taxon>Periconiaceae</taxon>
        <taxon>Periconia</taxon>
    </lineage>
</organism>
<feature type="region of interest" description="Disordered" evidence="1">
    <location>
        <begin position="139"/>
        <end position="169"/>
    </location>
</feature>
<sequence length="358" mass="40467">MELVTKNKSKIEDAMGKMSGALDASRKAHNYDHDLDRILLIIHAYMGSSMDEKNSLSRLEEWMESIVGCLRIDELEIRLASSLGDKLLADNIVDLMYQIATPKLTFDMFFKFKAIFLNGNGKTPVVKYGLPGSLMTEAPQTASRTIEPASNSREQDRQDKAMNKARESLCDSDKQTPIEELQPISKQYTLKLLAFLYSGRSPESGTPIYATFGYQACKTKEQVHRLSVVYTKMLIKTPTQAKAFKDFWKAAESHQLVKYIDKRGYKNSRLLITELSTALESPYKGNESVWVLKAFVSSSSSSPSDDPPCSLIRDYAFHLCRNRNEVEELKAIYNKLIKSTTLISIYHACIKGRLQELA</sequence>
<dbReference type="EMBL" id="CAOQHR010000002">
    <property type="protein sequence ID" value="CAI6329659.1"/>
    <property type="molecule type" value="Genomic_DNA"/>
</dbReference>
<proteinExistence type="predicted"/>